<dbReference type="InterPro" id="IPR029069">
    <property type="entry name" value="HotDog_dom_sf"/>
</dbReference>
<evidence type="ECO:0000313" key="3">
    <source>
        <dbReference type="Proteomes" id="UP000001903"/>
    </source>
</evidence>
<geneLocation type="plasmid" evidence="2 3">
    <name>pHTUR01</name>
</geneLocation>
<dbReference type="HOGENOM" id="CLU_1782475_0_0_2"/>
<dbReference type="RefSeq" id="WP_012944899.1">
    <property type="nucleotide sequence ID" value="NC_013744.1"/>
</dbReference>
<organism evidence="2 3">
    <name type="scientific">Haloterrigena turkmenica (strain ATCC 51198 / DSM 5511 / JCM 9101 / NCIMB 13204 / VKM B-1734 / 4k)</name>
    <name type="common">Halococcus turkmenicus</name>
    <dbReference type="NCBI Taxonomy" id="543526"/>
    <lineage>
        <taxon>Archaea</taxon>
        <taxon>Methanobacteriati</taxon>
        <taxon>Methanobacteriota</taxon>
        <taxon>Stenosarchaea group</taxon>
        <taxon>Halobacteria</taxon>
        <taxon>Halobacteriales</taxon>
        <taxon>Natrialbaceae</taxon>
        <taxon>Haloterrigena</taxon>
    </lineage>
</organism>
<dbReference type="GeneID" id="8744421"/>
<accession>D2RZV8</accession>
<protein>
    <submittedName>
        <fullName evidence="2">MaoC domain protein dehydratase</fullName>
    </submittedName>
</protein>
<evidence type="ECO:0000259" key="1">
    <source>
        <dbReference type="Pfam" id="PF01575"/>
    </source>
</evidence>
<name>D2RZV8_HALTV</name>
<dbReference type="KEGG" id="htu:Htur_3793"/>
<keyword evidence="2" id="KW-0614">Plasmid</keyword>
<dbReference type="OrthoDB" id="351020at2157"/>
<sequence length="145" mass="16108">MNYDDLSEGDSLPTRTIENIRREDTKLMAAILQDPYPPHFDHERCDELDFPGLLHQGPANLSYVLQAVSETLESPADVRSIDVRYQEMVFADQTVHAEAVVEEKRIDGDDGVVTFSVELKTAADDIVMAGTVDATVPRTDEASIE</sequence>
<dbReference type="InterPro" id="IPR002539">
    <property type="entry name" value="MaoC-like_dom"/>
</dbReference>
<dbReference type="Gene3D" id="3.10.129.10">
    <property type="entry name" value="Hotdog Thioesterase"/>
    <property type="match status" value="1"/>
</dbReference>
<gene>
    <name evidence="2" type="ordered locus">Htur_3793</name>
</gene>
<feature type="domain" description="MaoC-like" evidence="1">
    <location>
        <begin position="19"/>
        <end position="120"/>
    </location>
</feature>
<dbReference type="Pfam" id="PF01575">
    <property type="entry name" value="MaoC_dehydratas"/>
    <property type="match status" value="1"/>
</dbReference>
<dbReference type="SUPFAM" id="SSF54637">
    <property type="entry name" value="Thioesterase/thiol ester dehydrase-isomerase"/>
    <property type="match status" value="1"/>
</dbReference>
<dbReference type="EMBL" id="CP001861">
    <property type="protein sequence ID" value="ADB62655.1"/>
    <property type="molecule type" value="Genomic_DNA"/>
</dbReference>
<dbReference type="CDD" id="cd03441">
    <property type="entry name" value="R_hydratase_like"/>
    <property type="match status" value="1"/>
</dbReference>
<proteinExistence type="predicted"/>
<evidence type="ECO:0000313" key="2">
    <source>
        <dbReference type="EMBL" id="ADB62655.1"/>
    </source>
</evidence>
<dbReference type="Proteomes" id="UP000001903">
    <property type="component" value="Plasmid pHTUR01"/>
</dbReference>
<keyword evidence="3" id="KW-1185">Reference proteome</keyword>
<dbReference type="AlphaFoldDB" id="D2RZV8"/>
<reference evidence="2 3" key="1">
    <citation type="journal article" date="2010" name="Stand. Genomic Sci.">
        <title>Complete genome sequence of Haloterrigena turkmenica type strain (4k).</title>
        <authorList>
            <person name="Saunders E."/>
            <person name="Tindall B.J."/>
            <person name="Fahnrich R."/>
            <person name="Lapidus A."/>
            <person name="Copeland A."/>
            <person name="Del Rio T.G."/>
            <person name="Lucas S."/>
            <person name="Chen F."/>
            <person name="Tice H."/>
            <person name="Cheng J.F."/>
            <person name="Han C."/>
            <person name="Detter J.C."/>
            <person name="Bruce D."/>
            <person name="Goodwin L."/>
            <person name="Chain P."/>
            <person name="Pitluck S."/>
            <person name="Pati A."/>
            <person name="Ivanova N."/>
            <person name="Mavromatis K."/>
            <person name="Chen A."/>
            <person name="Palaniappan K."/>
            <person name="Land M."/>
            <person name="Hauser L."/>
            <person name="Chang Y.J."/>
            <person name="Jeffries C.D."/>
            <person name="Brettin T."/>
            <person name="Rohde M."/>
            <person name="Goker M."/>
            <person name="Bristow J."/>
            <person name="Eisen J.A."/>
            <person name="Markowitz V."/>
            <person name="Hugenholtz P."/>
            <person name="Klenk H.P."/>
            <person name="Kyrpides N.C."/>
        </authorList>
    </citation>
    <scope>NUCLEOTIDE SEQUENCE [LARGE SCALE GENOMIC DNA]</scope>
    <source>
        <strain evidence="3">ATCC 51198 / DSM 5511 / JCM 9101 / NCIMB 13204 / VKM B-1734 / 4k</strain>
    </source>
</reference>